<organism evidence="1 2">
    <name type="scientific">Ampelomyces quisqualis</name>
    <name type="common">Powdery mildew agent</name>
    <dbReference type="NCBI Taxonomy" id="50730"/>
    <lineage>
        <taxon>Eukaryota</taxon>
        <taxon>Fungi</taxon>
        <taxon>Dikarya</taxon>
        <taxon>Ascomycota</taxon>
        <taxon>Pezizomycotina</taxon>
        <taxon>Dothideomycetes</taxon>
        <taxon>Pleosporomycetidae</taxon>
        <taxon>Pleosporales</taxon>
        <taxon>Pleosporineae</taxon>
        <taxon>Phaeosphaeriaceae</taxon>
        <taxon>Ampelomyces</taxon>
    </lineage>
</organism>
<protein>
    <submittedName>
        <fullName evidence="1">Uncharacterized protein</fullName>
    </submittedName>
</protein>
<keyword evidence="2" id="KW-1185">Reference proteome</keyword>
<evidence type="ECO:0000313" key="1">
    <source>
        <dbReference type="EMBL" id="KAF1912726.1"/>
    </source>
</evidence>
<accession>A0A6A5QD42</accession>
<evidence type="ECO:0000313" key="2">
    <source>
        <dbReference type="Proteomes" id="UP000800096"/>
    </source>
</evidence>
<dbReference type="Proteomes" id="UP000800096">
    <property type="component" value="Unassembled WGS sequence"/>
</dbReference>
<sequence length="188" mass="21005">MALSLFIHPCIHDPPHCLHPPPTDKPLRIQIQGPLETIQKLLPNQAWHPIKPFPQPAGLELATLTHQALYKEGSLGQSNNGPTVRDEYLAWEMVGRRPLDTIDYYGVTLDHLVSANDPDPEVLVISIIEVDNDAGAFANKHLLFLVDPREYTGKKVLAVPRCCQKKKGSQDRARINSLVAERDNLLCN</sequence>
<dbReference type="EMBL" id="ML979139">
    <property type="protein sequence ID" value="KAF1912726.1"/>
    <property type="molecule type" value="Genomic_DNA"/>
</dbReference>
<gene>
    <name evidence="1" type="ORF">BDU57DRAFT_333424</name>
</gene>
<dbReference type="AlphaFoldDB" id="A0A6A5QD42"/>
<proteinExistence type="predicted"/>
<name>A0A6A5QD42_AMPQU</name>
<dbReference type="OrthoDB" id="5150140at2759"/>
<reference evidence="1" key="1">
    <citation type="journal article" date="2020" name="Stud. Mycol.">
        <title>101 Dothideomycetes genomes: a test case for predicting lifestyles and emergence of pathogens.</title>
        <authorList>
            <person name="Haridas S."/>
            <person name="Albert R."/>
            <person name="Binder M."/>
            <person name="Bloem J."/>
            <person name="Labutti K."/>
            <person name="Salamov A."/>
            <person name="Andreopoulos B."/>
            <person name="Baker S."/>
            <person name="Barry K."/>
            <person name="Bills G."/>
            <person name="Bluhm B."/>
            <person name="Cannon C."/>
            <person name="Castanera R."/>
            <person name="Culley D."/>
            <person name="Daum C."/>
            <person name="Ezra D."/>
            <person name="Gonzalez J."/>
            <person name="Henrissat B."/>
            <person name="Kuo A."/>
            <person name="Liang C."/>
            <person name="Lipzen A."/>
            <person name="Lutzoni F."/>
            <person name="Magnuson J."/>
            <person name="Mondo S."/>
            <person name="Nolan M."/>
            <person name="Ohm R."/>
            <person name="Pangilinan J."/>
            <person name="Park H.-J."/>
            <person name="Ramirez L."/>
            <person name="Alfaro M."/>
            <person name="Sun H."/>
            <person name="Tritt A."/>
            <person name="Yoshinaga Y."/>
            <person name="Zwiers L.-H."/>
            <person name="Turgeon B."/>
            <person name="Goodwin S."/>
            <person name="Spatafora J."/>
            <person name="Crous P."/>
            <person name="Grigoriev I."/>
        </authorList>
    </citation>
    <scope>NUCLEOTIDE SEQUENCE</scope>
    <source>
        <strain evidence="1">HMLAC05119</strain>
    </source>
</reference>